<dbReference type="AlphaFoldDB" id="A0AA39MEH5"/>
<evidence type="ECO:0000313" key="1">
    <source>
        <dbReference type="EMBL" id="KAK0430550.1"/>
    </source>
</evidence>
<proteinExistence type="predicted"/>
<dbReference type="Proteomes" id="UP001175226">
    <property type="component" value="Unassembled WGS sequence"/>
</dbReference>
<accession>A0AA39MEH5</accession>
<name>A0AA39MEH5_9AGAR</name>
<organism evidence="1 2">
    <name type="scientific">Armillaria borealis</name>
    <dbReference type="NCBI Taxonomy" id="47425"/>
    <lineage>
        <taxon>Eukaryota</taxon>
        <taxon>Fungi</taxon>
        <taxon>Dikarya</taxon>
        <taxon>Basidiomycota</taxon>
        <taxon>Agaricomycotina</taxon>
        <taxon>Agaricomycetes</taxon>
        <taxon>Agaricomycetidae</taxon>
        <taxon>Agaricales</taxon>
        <taxon>Marasmiineae</taxon>
        <taxon>Physalacriaceae</taxon>
        <taxon>Armillaria</taxon>
    </lineage>
</organism>
<evidence type="ECO:0000313" key="2">
    <source>
        <dbReference type="Proteomes" id="UP001175226"/>
    </source>
</evidence>
<reference evidence="1" key="1">
    <citation type="submission" date="2023-06" db="EMBL/GenBank/DDBJ databases">
        <authorList>
            <consortium name="Lawrence Berkeley National Laboratory"/>
            <person name="Ahrendt S."/>
            <person name="Sahu N."/>
            <person name="Indic B."/>
            <person name="Wong-Bajracharya J."/>
            <person name="Merenyi Z."/>
            <person name="Ke H.-M."/>
            <person name="Monk M."/>
            <person name="Kocsube S."/>
            <person name="Drula E."/>
            <person name="Lipzen A."/>
            <person name="Balint B."/>
            <person name="Henrissat B."/>
            <person name="Andreopoulos B."/>
            <person name="Martin F.M."/>
            <person name="Harder C.B."/>
            <person name="Rigling D."/>
            <person name="Ford K.L."/>
            <person name="Foster G.D."/>
            <person name="Pangilinan J."/>
            <person name="Papanicolaou A."/>
            <person name="Barry K."/>
            <person name="LaButti K."/>
            <person name="Viragh M."/>
            <person name="Koriabine M."/>
            <person name="Yan M."/>
            <person name="Riley R."/>
            <person name="Champramary S."/>
            <person name="Plett K.L."/>
            <person name="Tsai I.J."/>
            <person name="Slot J."/>
            <person name="Sipos G."/>
            <person name="Plett J."/>
            <person name="Nagy L.G."/>
            <person name="Grigoriev I.V."/>
        </authorList>
    </citation>
    <scope>NUCLEOTIDE SEQUENCE</scope>
    <source>
        <strain evidence="1">FPL87.14</strain>
    </source>
</reference>
<comment type="caution">
    <text evidence="1">The sequence shown here is derived from an EMBL/GenBank/DDBJ whole genome shotgun (WGS) entry which is preliminary data.</text>
</comment>
<keyword evidence="2" id="KW-1185">Reference proteome</keyword>
<sequence>MGIFRTYFLHIDSFAWGIVPSNSFWKQAITEKWRLGCYFPYISLGEMPREDLTWAYHAICHYVGKNHVQIPYEHGQHYVPGSILTVRGHTLIGGIRDRSRLCDWNVAWRTPHYSSEYSPYSSIYLPSTDCGSIVVDPLVHLSWASNVFKANTIPILSAGIVLHYLEIYLRSSDEISKSWIAQAFHLDTSLRSRGYVDEDGLYQIYGRFTLRIEPLVKQGEHFRLCDTFMAEDPHTLWLFIHPPVVDYPSNKVSSPVLSWLYDGDSEISLEEAEKSFDFKLVTSWELRPSPCSSLFTAISDLNAEYGFDPARGGIDVCEHHGWPVLEIFDTSKSMELEGGQMLVQWPSSLMNMQQNGRQAMLYPSPWSLS</sequence>
<protein>
    <submittedName>
        <fullName evidence="1">Uncharacterized protein</fullName>
    </submittedName>
</protein>
<dbReference type="EMBL" id="JAUEPT010000143">
    <property type="protein sequence ID" value="KAK0430550.1"/>
    <property type="molecule type" value="Genomic_DNA"/>
</dbReference>
<gene>
    <name evidence="1" type="ORF">EV421DRAFT_276658</name>
</gene>